<protein>
    <submittedName>
        <fullName evidence="2">DUF3309 domain-containing protein</fullName>
    </submittedName>
</protein>
<dbReference type="AlphaFoldDB" id="A0A2S9ITZ6"/>
<dbReference type="EMBL" id="PVBR01000005">
    <property type="protein sequence ID" value="PRD43999.1"/>
    <property type="molecule type" value="Genomic_DNA"/>
</dbReference>
<keyword evidence="1" id="KW-0812">Transmembrane</keyword>
<dbReference type="Proteomes" id="UP000239434">
    <property type="component" value="Unassembled WGS sequence"/>
</dbReference>
<evidence type="ECO:0000313" key="3">
    <source>
        <dbReference type="Proteomes" id="UP000239434"/>
    </source>
</evidence>
<evidence type="ECO:0000313" key="2">
    <source>
        <dbReference type="EMBL" id="PRD43999.1"/>
    </source>
</evidence>
<evidence type="ECO:0000256" key="1">
    <source>
        <dbReference type="SAM" id="Phobius"/>
    </source>
</evidence>
<reference evidence="2 3" key="1">
    <citation type="submission" date="2018-02" db="EMBL/GenBank/DDBJ databases">
        <title>The draft genome of Phyllobacterium sp. 1N-3.</title>
        <authorList>
            <person name="Liu L."/>
            <person name="Li L."/>
            <person name="Zhang X."/>
            <person name="Wang T."/>
            <person name="Liang L."/>
        </authorList>
    </citation>
    <scope>NUCLEOTIDE SEQUENCE [LARGE SCALE GENOMIC DNA]</scope>
    <source>
        <strain evidence="2 3">1N-3</strain>
    </source>
</reference>
<keyword evidence="1" id="KW-0472">Membrane</keyword>
<keyword evidence="3" id="KW-1185">Reference proteome</keyword>
<dbReference type="Pfam" id="PF11752">
    <property type="entry name" value="DUF3309"/>
    <property type="match status" value="1"/>
</dbReference>
<comment type="caution">
    <text evidence="2">The sequence shown here is derived from an EMBL/GenBank/DDBJ whole genome shotgun (WGS) entry which is preliminary data.</text>
</comment>
<accession>A0A2S9ITZ6</accession>
<name>A0A2S9ITZ6_9HYPH</name>
<dbReference type="InterPro" id="IPR021738">
    <property type="entry name" value="DUF3309"/>
</dbReference>
<feature type="transmembrane region" description="Helical" evidence="1">
    <location>
        <begin position="30"/>
        <end position="49"/>
    </location>
</feature>
<sequence>MSLTTILIIILILALIGVFPSWPYARGWGYGPSGIVGLILVVLLILALLGRI</sequence>
<keyword evidence="1" id="KW-1133">Transmembrane helix</keyword>
<gene>
    <name evidence="2" type="ORF">C5748_09160</name>
</gene>
<proteinExistence type="predicted"/>
<organism evidence="2 3">
    <name type="scientific">Phyllobacterium phragmitis</name>
    <dbReference type="NCBI Taxonomy" id="2670329"/>
    <lineage>
        <taxon>Bacteria</taxon>
        <taxon>Pseudomonadati</taxon>
        <taxon>Pseudomonadota</taxon>
        <taxon>Alphaproteobacteria</taxon>
        <taxon>Hyphomicrobiales</taxon>
        <taxon>Phyllobacteriaceae</taxon>
        <taxon>Phyllobacterium</taxon>
    </lineage>
</organism>
<dbReference type="RefSeq" id="WP_105741621.1">
    <property type="nucleotide sequence ID" value="NZ_PVBR01000005.1"/>
</dbReference>